<evidence type="ECO:0000313" key="8">
    <source>
        <dbReference type="EMBL" id="SFM97946.1"/>
    </source>
</evidence>
<evidence type="ECO:0000256" key="1">
    <source>
        <dbReference type="ARBA" id="ARBA00000971"/>
    </source>
</evidence>
<sequence>MKKVEKGHYVKVHYTGRLENGEIFDSSEGRGPFEFQVGAGQVIPGFENHLIGMEVNEKKNLYPYAG</sequence>
<reference evidence="8 9" key="1">
    <citation type="submission" date="2016-10" db="EMBL/GenBank/DDBJ databases">
        <authorList>
            <person name="de Groot N.N."/>
        </authorList>
    </citation>
    <scope>NUCLEOTIDE SEQUENCE [LARGE SCALE GENOMIC DNA]</scope>
    <source>
        <strain evidence="8 9">DSM 9990</strain>
    </source>
</reference>
<dbReference type="Gene3D" id="3.10.50.40">
    <property type="match status" value="1"/>
</dbReference>
<evidence type="ECO:0000256" key="5">
    <source>
        <dbReference type="PROSITE-ProRule" id="PRU00277"/>
    </source>
</evidence>
<comment type="similarity">
    <text evidence="2 6">Belongs to the FKBP-type PPIase family.</text>
</comment>
<keyword evidence="4 5" id="KW-0413">Isomerase</keyword>
<dbReference type="PANTHER" id="PTHR43811">
    <property type="entry name" value="FKBP-TYPE PEPTIDYL-PROLYL CIS-TRANS ISOMERASE FKPA"/>
    <property type="match status" value="1"/>
</dbReference>
<evidence type="ECO:0000259" key="7">
    <source>
        <dbReference type="PROSITE" id="PS50059"/>
    </source>
</evidence>
<protein>
    <recommendedName>
        <fullName evidence="6">Peptidyl-prolyl cis-trans isomerase</fullName>
        <ecNumber evidence="6">5.2.1.8</ecNumber>
    </recommendedName>
</protein>
<dbReference type="PROSITE" id="PS50059">
    <property type="entry name" value="FKBP_PPIASE"/>
    <property type="match status" value="1"/>
</dbReference>
<dbReference type="InterPro" id="IPR001179">
    <property type="entry name" value="PPIase_FKBP_dom"/>
</dbReference>
<evidence type="ECO:0000256" key="6">
    <source>
        <dbReference type="RuleBase" id="RU003915"/>
    </source>
</evidence>
<dbReference type="Pfam" id="PF00254">
    <property type="entry name" value="FKBP_C"/>
    <property type="match status" value="1"/>
</dbReference>
<keyword evidence="3 5" id="KW-0697">Rotamase</keyword>
<dbReference type="PANTHER" id="PTHR43811:SF19">
    <property type="entry name" value="39 KDA FK506-BINDING NUCLEAR PROTEIN"/>
    <property type="match status" value="1"/>
</dbReference>
<keyword evidence="9" id="KW-1185">Reference proteome</keyword>
<name>A0A1I4V9S3_9BACT</name>
<dbReference type="EMBL" id="FOUU01000008">
    <property type="protein sequence ID" value="SFM97946.1"/>
    <property type="molecule type" value="Genomic_DNA"/>
</dbReference>
<evidence type="ECO:0000256" key="4">
    <source>
        <dbReference type="ARBA" id="ARBA00023235"/>
    </source>
</evidence>
<evidence type="ECO:0000256" key="3">
    <source>
        <dbReference type="ARBA" id="ARBA00023110"/>
    </source>
</evidence>
<dbReference type="SUPFAM" id="SSF54534">
    <property type="entry name" value="FKBP-like"/>
    <property type="match status" value="1"/>
</dbReference>
<dbReference type="InterPro" id="IPR046357">
    <property type="entry name" value="PPIase_dom_sf"/>
</dbReference>
<feature type="domain" description="PPIase FKBP-type" evidence="7">
    <location>
        <begin position="7"/>
        <end position="66"/>
    </location>
</feature>
<dbReference type="GO" id="GO:0003755">
    <property type="term" value="F:peptidyl-prolyl cis-trans isomerase activity"/>
    <property type="evidence" value="ECO:0007669"/>
    <property type="project" value="UniProtKB-UniRule"/>
</dbReference>
<dbReference type="Proteomes" id="UP000199611">
    <property type="component" value="Unassembled WGS sequence"/>
</dbReference>
<comment type="catalytic activity">
    <reaction evidence="1 5 6">
        <text>[protein]-peptidylproline (omega=180) = [protein]-peptidylproline (omega=0)</text>
        <dbReference type="Rhea" id="RHEA:16237"/>
        <dbReference type="Rhea" id="RHEA-COMP:10747"/>
        <dbReference type="Rhea" id="RHEA-COMP:10748"/>
        <dbReference type="ChEBI" id="CHEBI:83833"/>
        <dbReference type="ChEBI" id="CHEBI:83834"/>
        <dbReference type="EC" id="5.2.1.8"/>
    </reaction>
</comment>
<evidence type="ECO:0000256" key="2">
    <source>
        <dbReference type="ARBA" id="ARBA00006577"/>
    </source>
</evidence>
<proteinExistence type="inferred from homology"/>
<dbReference type="AlphaFoldDB" id="A0A1I4V9S3"/>
<gene>
    <name evidence="8" type="ORF">SAMN05660836_02190</name>
</gene>
<evidence type="ECO:0000313" key="9">
    <source>
        <dbReference type="Proteomes" id="UP000199611"/>
    </source>
</evidence>
<dbReference type="EC" id="5.2.1.8" evidence="6"/>
<organism evidence="8 9">
    <name type="scientific">Thermodesulforhabdus norvegica</name>
    <dbReference type="NCBI Taxonomy" id="39841"/>
    <lineage>
        <taxon>Bacteria</taxon>
        <taxon>Pseudomonadati</taxon>
        <taxon>Thermodesulfobacteriota</taxon>
        <taxon>Syntrophobacteria</taxon>
        <taxon>Syntrophobacterales</taxon>
        <taxon>Thermodesulforhabdaceae</taxon>
        <taxon>Thermodesulforhabdus</taxon>
    </lineage>
</organism>
<accession>A0A1I4V9S3</accession>
<dbReference type="RefSeq" id="WP_218148879.1">
    <property type="nucleotide sequence ID" value="NZ_FOUU01000008.1"/>
</dbReference>
<dbReference type="STRING" id="39841.SAMN05660836_02190"/>